<dbReference type="InterPro" id="IPR001789">
    <property type="entry name" value="Sig_transdc_resp-reg_receiver"/>
</dbReference>
<protein>
    <recommendedName>
        <fullName evidence="2">histidine kinase</fullName>
        <ecNumber evidence="2">2.7.13.3</ecNumber>
    </recommendedName>
</protein>
<dbReference type="PRINTS" id="PR00344">
    <property type="entry name" value="BCTRLSENSOR"/>
</dbReference>
<evidence type="ECO:0000256" key="1">
    <source>
        <dbReference type="ARBA" id="ARBA00000085"/>
    </source>
</evidence>
<dbReference type="InterPro" id="IPR003661">
    <property type="entry name" value="HisK_dim/P_dom"/>
</dbReference>
<dbReference type="SMART" id="SM00448">
    <property type="entry name" value="REC"/>
    <property type="match status" value="1"/>
</dbReference>
<dbReference type="RefSeq" id="WP_006965023.1">
    <property type="nucleotide sequence ID" value="NZ_APJX01000002.1"/>
</dbReference>
<dbReference type="InterPro" id="IPR004358">
    <property type="entry name" value="Sig_transdc_His_kin-like_C"/>
</dbReference>
<evidence type="ECO:0000313" key="8">
    <source>
        <dbReference type="EMBL" id="EMS80750.1"/>
    </source>
</evidence>
<dbReference type="PROSITE" id="PS50109">
    <property type="entry name" value="HIS_KIN"/>
    <property type="match status" value="1"/>
</dbReference>
<keyword evidence="5" id="KW-0175">Coiled coil</keyword>
<keyword evidence="9" id="KW-1185">Reference proteome</keyword>
<dbReference type="InterPro" id="IPR036097">
    <property type="entry name" value="HisK_dim/P_sf"/>
</dbReference>
<dbReference type="Gene3D" id="3.30.565.10">
    <property type="entry name" value="Histidine kinase-like ATPase, C-terminal domain"/>
    <property type="match status" value="1"/>
</dbReference>
<comment type="catalytic activity">
    <reaction evidence="1">
        <text>ATP + protein L-histidine = ADP + protein N-phospho-L-histidine.</text>
        <dbReference type="EC" id="2.7.13.3"/>
    </reaction>
</comment>
<evidence type="ECO:0000256" key="3">
    <source>
        <dbReference type="ARBA" id="ARBA00022553"/>
    </source>
</evidence>
<dbReference type="PANTHER" id="PTHR43065">
    <property type="entry name" value="SENSOR HISTIDINE KINASE"/>
    <property type="match status" value="1"/>
</dbReference>
<dbReference type="OrthoDB" id="9806821at2"/>
<feature type="domain" description="Histidine kinase" evidence="6">
    <location>
        <begin position="194"/>
        <end position="417"/>
    </location>
</feature>
<dbReference type="InterPro" id="IPR036890">
    <property type="entry name" value="HATPase_C_sf"/>
</dbReference>
<feature type="domain" description="Response regulatory" evidence="7">
    <location>
        <begin position="2"/>
        <end position="119"/>
    </location>
</feature>
<dbReference type="EMBL" id="APJX01000002">
    <property type="protein sequence ID" value="EMS80750.1"/>
    <property type="molecule type" value="Genomic_DNA"/>
</dbReference>
<organism evidence="8 9">
    <name type="scientific">Desulfotignum phosphitoxidans DSM 13687</name>
    <dbReference type="NCBI Taxonomy" id="1286635"/>
    <lineage>
        <taxon>Bacteria</taxon>
        <taxon>Pseudomonadati</taxon>
        <taxon>Thermodesulfobacteriota</taxon>
        <taxon>Desulfobacteria</taxon>
        <taxon>Desulfobacterales</taxon>
        <taxon>Desulfobacteraceae</taxon>
        <taxon>Desulfotignum</taxon>
    </lineage>
</organism>
<feature type="modified residue" description="4-aspartylphosphate" evidence="4">
    <location>
        <position position="51"/>
    </location>
</feature>
<evidence type="ECO:0000313" key="9">
    <source>
        <dbReference type="Proteomes" id="UP000014216"/>
    </source>
</evidence>
<keyword evidence="3 4" id="KW-0597">Phosphoprotein</keyword>
<dbReference type="EC" id="2.7.13.3" evidence="2"/>
<keyword evidence="8" id="KW-0808">Transferase</keyword>
<gene>
    <name evidence="8" type="ORF">Dpo_2c04460</name>
</gene>
<dbReference type="AlphaFoldDB" id="S0G1G0"/>
<evidence type="ECO:0000259" key="7">
    <source>
        <dbReference type="PROSITE" id="PS50110"/>
    </source>
</evidence>
<evidence type="ECO:0000256" key="2">
    <source>
        <dbReference type="ARBA" id="ARBA00012438"/>
    </source>
</evidence>
<evidence type="ECO:0000259" key="6">
    <source>
        <dbReference type="PROSITE" id="PS50109"/>
    </source>
</evidence>
<name>S0G1G0_9BACT</name>
<dbReference type="CDD" id="cd00082">
    <property type="entry name" value="HisKA"/>
    <property type="match status" value="1"/>
</dbReference>
<evidence type="ECO:0000256" key="4">
    <source>
        <dbReference type="PROSITE-ProRule" id="PRU00169"/>
    </source>
</evidence>
<proteinExistence type="predicted"/>
<reference evidence="8 9" key="1">
    <citation type="journal article" date="2013" name="Genome Announc.">
        <title>Draft Genome Sequence of Desulfotignum phosphitoxidans DSM 13687 Strain FiPS-3.</title>
        <authorList>
            <person name="Poehlein A."/>
            <person name="Daniel R."/>
            <person name="Simeonova D.D."/>
        </authorList>
    </citation>
    <scope>NUCLEOTIDE SEQUENCE [LARGE SCALE GENOMIC DNA]</scope>
    <source>
        <strain evidence="8 9">DSM 13687</strain>
    </source>
</reference>
<evidence type="ECO:0000256" key="5">
    <source>
        <dbReference type="SAM" id="Coils"/>
    </source>
</evidence>
<dbReference type="Pfam" id="PF02518">
    <property type="entry name" value="HATPase_c"/>
    <property type="match status" value="1"/>
</dbReference>
<sequence>MNILIVDDHEPNLYLLESLLKGNGHQVISAPHGKKAFEIVQAGDIDLVITDILMPVMDGFQLCRRIKNDPVLTAIPLIFYTATYTGPQDEAFALKIGADRFIVKPCEPDVLITAVNEVMAAAQKGQSAVSGPVIEEEEAYKLYSERLVTKLEQKMQEAEREIETRKKMETELRQSQAQLIHARKMESVGRLAGGVAHDYNNMINVIMGFAELALEKISPKDPLYSDIQEIIRAARRTSDMTRKLLTFARRQEVSPRVLDLNETIDGMLKMLDQVTGKDIRLSWHPKPGLWDLFMDPSQIDQVLLNLCVNAKDAVDTAGRVVVETDNTRLDDHFCSRHPGFIPGDFVTLTVTDDGCGMDDQTRERIFEPFYTTKAPEKGTGLGLATVYGIVKQNHGFIQVTSTPQQGTRFILYLPRYVKTAAMSD</sequence>
<dbReference type="InterPro" id="IPR003594">
    <property type="entry name" value="HATPase_dom"/>
</dbReference>
<dbReference type="PANTHER" id="PTHR43065:SF42">
    <property type="entry name" value="TWO-COMPONENT SENSOR PPRA"/>
    <property type="match status" value="1"/>
</dbReference>
<dbReference type="PROSITE" id="PS50110">
    <property type="entry name" value="RESPONSE_REGULATORY"/>
    <property type="match status" value="1"/>
</dbReference>
<dbReference type="GO" id="GO:0000155">
    <property type="term" value="F:phosphorelay sensor kinase activity"/>
    <property type="evidence" value="ECO:0007669"/>
    <property type="project" value="InterPro"/>
</dbReference>
<dbReference type="SMART" id="SM00387">
    <property type="entry name" value="HATPase_c"/>
    <property type="match status" value="1"/>
</dbReference>
<dbReference type="SUPFAM" id="SSF47384">
    <property type="entry name" value="Homodimeric domain of signal transducing histidine kinase"/>
    <property type="match status" value="1"/>
</dbReference>
<dbReference type="SMART" id="SM00388">
    <property type="entry name" value="HisKA"/>
    <property type="match status" value="1"/>
</dbReference>
<dbReference type="Pfam" id="PF00072">
    <property type="entry name" value="Response_reg"/>
    <property type="match status" value="1"/>
</dbReference>
<dbReference type="SUPFAM" id="SSF55874">
    <property type="entry name" value="ATPase domain of HSP90 chaperone/DNA topoisomerase II/histidine kinase"/>
    <property type="match status" value="1"/>
</dbReference>
<feature type="coiled-coil region" evidence="5">
    <location>
        <begin position="141"/>
        <end position="185"/>
    </location>
</feature>
<dbReference type="SUPFAM" id="SSF52172">
    <property type="entry name" value="CheY-like"/>
    <property type="match status" value="1"/>
</dbReference>
<keyword evidence="8" id="KW-0418">Kinase</keyword>
<dbReference type="Proteomes" id="UP000014216">
    <property type="component" value="Unassembled WGS sequence"/>
</dbReference>
<comment type="caution">
    <text evidence="8">The sequence shown here is derived from an EMBL/GenBank/DDBJ whole genome shotgun (WGS) entry which is preliminary data.</text>
</comment>
<accession>S0G1G0</accession>
<dbReference type="Gene3D" id="1.10.287.130">
    <property type="match status" value="1"/>
</dbReference>
<dbReference type="Pfam" id="PF00512">
    <property type="entry name" value="HisKA"/>
    <property type="match status" value="1"/>
</dbReference>
<dbReference type="InterPro" id="IPR005467">
    <property type="entry name" value="His_kinase_dom"/>
</dbReference>
<dbReference type="InterPro" id="IPR011006">
    <property type="entry name" value="CheY-like_superfamily"/>
</dbReference>
<dbReference type="Gene3D" id="3.40.50.2300">
    <property type="match status" value="1"/>
</dbReference>